<dbReference type="PROSITE" id="PS51000">
    <property type="entry name" value="HTH_DEOR_2"/>
    <property type="match status" value="1"/>
</dbReference>
<dbReference type="InterPro" id="IPR001034">
    <property type="entry name" value="DeoR_HTH"/>
</dbReference>
<dbReference type="GO" id="GO:0000976">
    <property type="term" value="F:transcription cis-regulatory region binding"/>
    <property type="evidence" value="ECO:0007669"/>
    <property type="project" value="TreeGrafter"/>
</dbReference>
<dbReference type="GO" id="GO:0003700">
    <property type="term" value="F:DNA-binding transcription factor activity"/>
    <property type="evidence" value="ECO:0007669"/>
    <property type="project" value="InterPro"/>
</dbReference>
<dbReference type="EMBL" id="CP157390">
    <property type="protein sequence ID" value="XBM46584.1"/>
    <property type="molecule type" value="Genomic_DNA"/>
</dbReference>
<dbReference type="PRINTS" id="PR00037">
    <property type="entry name" value="HTHLACR"/>
</dbReference>
<keyword evidence="2" id="KW-0238">DNA-binding</keyword>
<name>A0AAU7G7D2_9MICO</name>
<dbReference type="InterPro" id="IPR036390">
    <property type="entry name" value="WH_DNA-bd_sf"/>
</dbReference>
<evidence type="ECO:0000259" key="4">
    <source>
        <dbReference type="PROSITE" id="PS51000"/>
    </source>
</evidence>
<dbReference type="PANTHER" id="PTHR30146">
    <property type="entry name" value="LACI-RELATED TRANSCRIPTIONAL REPRESSOR"/>
    <property type="match status" value="1"/>
</dbReference>
<evidence type="ECO:0000256" key="1">
    <source>
        <dbReference type="ARBA" id="ARBA00023015"/>
    </source>
</evidence>
<evidence type="ECO:0000313" key="5">
    <source>
        <dbReference type="EMBL" id="XBM46584.1"/>
    </source>
</evidence>
<protein>
    <submittedName>
        <fullName evidence="5">Substrate-binding domain-containing protein</fullName>
    </submittedName>
</protein>
<dbReference type="PROSITE" id="PS00894">
    <property type="entry name" value="HTH_DEOR_1"/>
    <property type="match status" value="1"/>
</dbReference>
<reference evidence="5" key="1">
    <citation type="submission" date="2024-05" db="EMBL/GenBank/DDBJ databases">
        <title>The Natural Products Discovery Center: Release of the First 8490 Sequenced Strains for Exploring Actinobacteria Biosynthetic Diversity.</title>
        <authorList>
            <person name="Kalkreuter E."/>
            <person name="Kautsar S.A."/>
            <person name="Yang D."/>
            <person name="Bader C.D."/>
            <person name="Teijaro C.N."/>
            <person name="Fluegel L."/>
            <person name="Davis C.M."/>
            <person name="Simpson J.R."/>
            <person name="Lauterbach L."/>
            <person name="Steele A.D."/>
            <person name="Gui C."/>
            <person name="Meng S."/>
            <person name="Li G."/>
            <person name="Viehrig K."/>
            <person name="Ye F."/>
            <person name="Su P."/>
            <person name="Kiefer A.F."/>
            <person name="Nichols A."/>
            <person name="Cepeda A.J."/>
            <person name="Yan W."/>
            <person name="Fan B."/>
            <person name="Jiang Y."/>
            <person name="Adhikari A."/>
            <person name="Zheng C.-J."/>
            <person name="Schuster L."/>
            <person name="Cowan T.M."/>
            <person name="Smanski M.J."/>
            <person name="Chevrette M.G."/>
            <person name="de Carvalho L.P.S."/>
            <person name="Shen B."/>
        </authorList>
    </citation>
    <scope>NUCLEOTIDE SEQUENCE</scope>
    <source>
        <strain evidence="5">NPDC080035</strain>
    </source>
</reference>
<dbReference type="PANTHER" id="PTHR30146:SF155">
    <property type="entry name" value="ALANINE RACEMASE"/>
    <property type="match status" value="1"/>
</dbReference>
<dbReference type="InterPro" id="IPR036388">
    <property type="entry name" value="WH-like_DNA-bd_sf"/>
</dbReference>
<dbReference type="AlphaFoldDB" id="A0AAU7G7D2"/>
<feature type="domain" description="HTH deoR-type" evidence="4">
    <location>
        <begin position="9"/>
        <end position="64"/>
    </location>
</feature>
<organism evidence="5">
    <name type="scientific">Leifsonia sp. NPDC080035</name>
    <dbReference type="NCBI Taxonomy" id="3143936"/>
    <lineage>
        <taxon>Bacteria</taxon>
        <taxon>Bacillati</taxon>
        <taxon>Actinomycetota</taxon>
        <taxon>Actinomycetes</taxon>
        <taxon>Micrococcales</taxon>
        <taxon>Microbacteriaceae</taxon>
        <taxon>Leifsonia</taxon>
    </lineage>
</organism>
<dbReference type="InterPro" id="IPR018356">
    <property type="entry name" value="Tscrpt_reg_HTH_DeoR_CS"/>
</dbReference>
<sequence>MSGREPLYSVQRRERIMDELREHGAVSVSALAAQLGVSELTVRRDINTLAQQGLVTRVHGGATLRSSLDTGVRSAAAPLPAKYTIGMVVPSLDYYWPPIVHGARAQAAQLRASLLLRASTYDSRDNRRQVEALLKTPGLHGLIVAPDTLGDDAIETLRWLDSLPVPVVLAERRVRTAAAARRLDSVASDHTAGAALAVHHLHEVGHTRIGLFIESENPTGRYVRRGWSSALESLGLPTDVAMLHGIRFDAPGREEAMDDALALLKSTRTTAVIVLPDPQAIALEQHALDRGVRVPHDLAIVAYDDDVARFGDPAITAVRPPKEFVGREAVNLLIARLEAGSSRPAYRVTLSPELHVRQSTLPASIPAATTMDEGDQTA</sequence>
<keyword evidence="3" id="KW-0804">Transcription</keyword>
<evidence type="ECO:0000256" key="2">
    <source>
        <dbReference type="ARBA" id="ARBA00023125"/>
    </source>
</evidence>
<evidence type="ECO:0000256" key="3">
    <source>
        <dbReference type="ARBA" id="ARBA00023163"/>
    </source>
</evidence>
<dbReference type="InterPro" id="IPR028082">
    <property type="entry name" value="Peripla_BP_I"/>
</dbReference>
<dbReference type="CDD" id="cd06267">
    <property type="entry name" value="PBP1_LacI_sugar_binding-like"/>
    <property type="match status" value="1"/>
</dbReference>
<dbReference type="Gene3D" id="3.40.50.2300">
    <property type="match status" value="2"/>
</dbReference>
<accession>A0AAU7G7D2</accession>
<proteinExistence type="predicted"/>
<dbReference type="Pfam" id="PF13377">
    <property type="entry name" value="Peripla_BP_3"/>
    <property type="match status" value="1"/>
</dbReference>
<dbReference type="SMART" id="SM00420">
    <property type="entry name" value="HTH_DEOR"/>
    <property type="match status" value="1"/>
</dbReference>
<gene>
    <name evidence="5" type="ORF">AAME72_10800</name>
</gene>
<dbReference type="Pfam" id="PF08220">
    <property type="entry name" value="HTH_DeoR"/>
    <property type="match status" value="1"/>
</dbReference>
<dbReference type="SUPFAM" id="SSF46785">
    <property type="entry name" value="Winged helix' DNA-binding domain"/>
    <property type="match status" value="1"/>
</dbReference>
<dbReference type="InterPro" id="IPR046335">
    <property type="entry name" value="LacI/GalR-like_sensor"/>
</dbReference>
<dbReference type="SUPFAM" id="SSF53822">
    <property type="entry name" value="Periplasmic binding protein-like I"/>
    <property type="match status" value="1"/>
</dbReference>
<dbReference type="Gene3D" id="1.10.10.10">
    <property type="entry name" value="Winged helix-like DNA-binding domain superfamily/Winged helix DNA-binding domain"/>
    <property type="match status" value="1"/>
</dbReference>
<keyword evidence="1" id="KW-0805">Transcription regulation</keyword>
<dbReference type="RefSeq" id="WP_348786569.1">
    <property type="nucleotide sequence ID" value="NZ_CP157390.1"/>
</dbReference>